<keyword evidence="2" id="KW-0488">Methylation</keyword>
<keyword evidence="3" id="KW-0178">Competence</keyword>
<dbReference type="PRINTS" id="PR00813">
    <property type="entry name" value="BCTERIALGSPG"/>
</dbReference>
<dbReference type="Proteomes" id="UP000006691">
    <property type="component" value="Chromosome"/>
</dbReference>
<feature type="transmembrane region" description="Helical" evidence="4">
    <location>
        <begin position="20"/>
        <end position="42"/>
    </location>
</feature>
<dbReference type="Pfam" id="PF07963">
    <property type="entry name" value="N_methyl"/>
    <property type="match status" value="1"/>
</dbReference>
<dbReference type="InterPro" id="IPR045584">
    <property type="entry name" value="Pilin-like"/>
</dbReference>
<dbReference type="EMBL" id="AP012157">
    <property type="protein sequence ID" value="BAK18076.1"/>
    <property type="molecule type" value="Genomic_DNA"/>
</dbReference>
<dbReference type="Gene3D" id="3.30.700.10">
    <property type="entry name" value="Glycoprotein, Type 4 Pilin"/>
    <property type="match status" value="1"/>
</dbReference>
<evidence type="ECO:0000256" key="4">
    <source>
        <dbReference type="SAM" id="Phobius"/>
    </source>
</evidence>
<dbReference type="InterPro" id="IPR012902">
    <property type="entry name" value="N_methyl_site"/>
</dbReference>
<dbReference type="RefSeq" id="WP_014824931.1">
    <property type="nucleotide sequence ID" value="NC_018065.1"/>
</dbReference>
<keyword evidence="4" id="KW-1133">Transmembrane helix</keyword>
<dbReference type="GO" id="GO:0015628">
    <property type="term" value="P:protein secretion by the type II secretion system"/>
    <property type="evidence" value="ECO:0007669"/>
    <property type="project" value="InterPro"/>
</dbReference>
<evidence type="ECO:0000256" key="2">
    <source>
        <dbReference type="ARBA" id="ARBA00022481"/>
    </source>
</evidence>
<dbReference type="SUPFAM" id="SSF54523">
    <property type="entry name" value="Pili subunits"/>
    <property type="match status" value="1"/>
</dbReference>
<dbReference type="NCBIfam" id="TIGR02532">
    <property type="entry name" value="IV_pilin_GFxxxE"/>
    <property type="match status" value="1"/>
</dbReference>
<gene>
    <name evidence="5" type="ordered locus">SSIL_3653</name>
</gene>
<evidence type="ECO:0000256" key="3">
    <source>
        <dbReference type="ARBA" id="ARBA00023287"/>
    </source>
</evidence>
<dbReference type="AlphaFoldDB" id="F2F446"/>
<dbReference type="GO" id="GO:0009986">
    <property type="term" value="C:cell surface"/>
    <property type="evidence" value="ECO:0007669"/>
    <property type="project" value="UniProtKB-SubCell"/>
</dbReference>
<accession>F2F446</accession>
<protein>
    <submittedName>
        <fullName evidence="5">Tfp pilus assembly protein, major pilin PilA</fullName>
    </submittedName>
</protein>
<dbReference type="GO" id="GO:0030420">
    <property type="term" value="P:establishment of competence for transformation"/>
    <property type="evidence" value="ECO:0007669"/>
    <property type="project" value="UniProtKB-KW"/>
</dbReference>
<dbReference type="eggNOG" id="COG4969">
    <property type="taxonomic scope" value="Bacteria"/>
</dbReference>
<dbReference type="HOGENOM" id="CLU_091705_7_0_9"/>
<dbReference type="STRING" id="1002809.SSIL_3653"/>
<proteinExistence type="predicted"/>
<name>F2F446_SOLSS</name>
<keyword evidence="6" id="KW-1185">Reference proteome</keyword>
<sequence length="135" mass="14517">MFKTLKKRIKNEKGLSLVELLAVIVIMAIIAAIAIPAIGNIINTSRDKSQVSDALSIIAGAKLAHIENGCGDTGCAEGNEKGNLEEFVDGKDVSTVTVTLDGSEWKISNYTFNFKSKDFKDQTPTTEADLKALID</sequence>
<evidence type="ECO:0000313" key="6">
    <source>
        <dbReference type="Proteomes" id="UP000006691"/>
    </source>
</evidence>
<organism evidence="5 6">
    <name type="scientific">Solibacillus silvestris (strain StLB046)</name>
    <name type="common">Bacillus silvestris</name>
    <dbReference type="NCBI Taxonomy" id="1002809"/>
    <lineage>
        <taxon>Bacteria</taxon>
        <taxon>Bacillati</taxon>
        <taxon>Bacillota</taxon>
        <taxon>Bacilli</taxon>
        <taxon>Bacillales</taxon>
        <taxon>Caryophanaceae</taxon>
        <taxon>Solibacillus</taxon>
    </lineage>
</organism>
<dbReference type="InterPro" id="IPR000983">
    <property type="entry name" value="Bac_GSPG_pilin"/>
</dbReference>
<keyword evidence="4" id="KW-0812">Transmembrane</keyword>
<dbReference type="PROSITE" id="PS00409">
    <property type="entry name" value="PROKAR_NTER_METHYL"/>
    <property type="match status" value="1"/>
</dbReference>
<evidence type="ECO:0000256" key="1">
    <source>
        <dbReference type="ARBA" id="ARBA00004241"/>
    </source>
</evidence>
<dbReference type="GO" id="GO:0015627">
    <property type="term" value="C:type II protein secretion system complex"/>
    <property type="evidence" value="ECO:0007669"/>
    <property type="project" value="InterPro"/>
</dbReference>
<evidence type="ECO:0000313" key="5">
    <source>
        <dbReference type="EMBL" id="BAK18076.1"/>
    </source>
</evidence>
<reference evidence="6" key="1">
    <citation type="submission" date="2011-04" db="EMBL/GenBank/DDBJ databases">
        <title>Genome sequence of Solibacillus silvestris StLB046.</title>
        <authorList>
            <person name="Morohoshi T."/>
            <person name="Someya N."/>
            <person name="Ikeda T."/>
        </authorList>
    </citation>
    <scope>NUCLEOTIDE SEQUENCE [LARGE SCALE GENOMIC DNA]</scope>
    <source>
        <strain evidence="6">StLB046</strain>
    </source>
</reference>
<dbReference type="KEGG" id="siv:SSIL_3653"/>
<keyword evidence="4" id="KW-0472">Membrane</keyword>
<comment type="subcellular location">
    <subcellularLocation>
        <location evidence="1">Cell surface</location>
    </subcellularLocation>
</comment>
<dbReference type="PATRIC" id="fig|1002809.3.peg.3701"/>
<reference evidence="5 6" key="2">
    <citation type="journal article" date="2012" name="J. Biosci. Bioeng.">
        <title>Complete genome sequence and characterization of the N-acylhomoserine lactone-degrading gene of the potato leaf-associated Solibacillus silvestris.</title>
        <authorList>
            <person name="Morohoshi T."/>
            <person name="Tominaga Y."/>
            <person name="Someya N."/>
            <person name="Ikeda T."/>
        </authorList>
    </citation>
    <scope>NUCLEOTIDE SEQUENCE [LARGE SCALE GENOMIC DNA]</scope>
    <source>
        <strain evidence="5 6">StLB046</strain>
    </source>
</reference>